<dbReference type="NCBIfam" id="TIGR01668">
    <property type="entry name" value="YqeG_hyp_ppase"/>
    <property type="match status" value="1"/>
</dbReference>
<accession>F7NPQ5</accession>
<dbReference type="STRING" id="1009370.ALO_20512"/>
<dbReference type="InterPro" id="IPR023214">
    <property type="entry name" value="HAD_sf"/>
</dbReference>
<name>F7NPQ5_9FIRM</name>
<dbReference type="InterPro" id="IPR010021">
    <property type="entry name" value="PGPP1/Gep4"/>
</dbReference>
<dbReference type="CDD" id="cd16416">
    <property type="entry name" value="HAD_BsYqeG-like"/>
    <property type="match status" value="1"/>
</dbReference>
<protein>
    <recommendedName>
        <fullName evidence="3">HAD superfamily (Subfamily IIIA) phosphatase, TIGR01668</fullName>
    </recommendedName>
</protein>
<dbReference type="Gene3D" id="3.40.50.1000">
    <property type="entry name" value="HAD superfamily/HAD-like"/>
    <property type="match status" value="1"/>
</dbReference>
<dbReference type="Pfam" id="PF13242">
    <property type="entry name" value="Hydrolase_like"/>
    <property type="match status" value="1"/>
</dbReference>
<dbReference type="OrthoDB" id="9787572at2"/>
<comment type="caution">
    <text evidence="1">The sequence shown here is derived from an EMBL/GenBank/DDBJ whole genome shotgun (WGS) entry which is preliminary data.</text>
</comment>
<dbReference type="EMBL" id="AFGF01000269">
    <property type="protein sequence ID" value="EGO61896.1"/>
    <property type="molecule type" value="Genomic_DNA"/>
</dbReference>
<dbReference type="AlphaFoldDB" id="F7NPQ5"/>
<sequence>MLKYLCPGTIVNSLYEIDIQALRKNGIKGMILDLDNTIIPWDSSILGPEVLLWLESVLAFGMGIGLVSNNRQKRVGEIARILNVPYVARAFKPAKKGFLSIMGTMSLLPHEVAVVGDQLYTDVLGGNRLGSYTIWVKPLSTQEFIGTKVTRFIEKMTIELLQAKKLL</sequence>
<dbReference type="eggNOG" id="COG2179">
    <property type="taxonomic scope" value="Bacteria"/>
</dbReference>
<evidence type="ECO:0000313" key="2">
    <source>
        <dbReference type="Proteomes" id="UP000003240"/>
    </source>
</evidence>
<proteinExistence type="predicted"/>
<dbReference type="InterPro" id="IPR006549">
    <property type="entry name" value="HAD-SF_hydro_IIIA"/>
</dbReference>
<dbReference type="InterPro" id="IPR036412">
    <property type="entry name" value="HAD-like_sf"/>
</dbReference>
<gene>
    <name evidence="1" type="ORF">ALO_20512</name>
</gene>
<evidence type="ECO:0008006" key="3">
    <source>
        <dbReference type="Google" id="ProtNLM"/>
    </source>
</evidence>
<dbReference type="RefSeq" id="WP_004099592.1">
    <property type="nucleotide sequence ID" value="NZ_AFGF01000269.1"/>
</dbReference>
<evidence type="ECO:0000313" key="1">
    <source>
        <dbReference type="EMBL" id="EGO61896.1"/>
    </source>
</evidence>
<reference evidence="1 2" key="1">
    <citation type="journal article" date="2011" name="EMBO J.">
        <title>Structural diversity of bacterial flagellar motors.</title>
        <authorList>
            <person name="Chen S."/>
            <person name="Beeby M."/>
            <person name="Murphy G.E."/>
            <person name="Leadbetter J.R."/>
            <person name="Hendrixson D.R."/>
            <person name="Briegel A."/>
            <person name="Li Z."/>
            <person name="Shi J."/>
            <person name="Tocheva E.I."/>
            <person name="Muller A."/>
            <person name="Dobro M.J."/>
            <person name="Jensen G.J."/>
        </authorList>
    </citation>
    <scope>NUCLEOTIDE SEQUENCE [LARGE SCALE GENOMIC DNA]</scope>
    <source>
        <strain evidence="1 2">DSM 6540</strain>
    </source>
</reference>
<dbReference type="SUPFAM" id="SSF56784">
    <property type="entry name" value="HAD-like"/>
    <property type="match status" value="1"/>
</dbReference>
<dbReference type="Proteomes" id="UP000003240">
    <property type="component" value="Unassembled WGS sequence"/>
</dbReference>
<dbReference type="NCBIfam" id="TIGR01662">
    <property type="entry name" value="HAD-SF-IIIA"/>
    <property type="match status" value="1"/>
</dbReference>
<keyword evidence="2" id="KW-1185">Reference proteome</keyword>
<organism evidence="1 2">
    <name type="scientific">Acetonema longum DSM 6540</name>
    <dbReference type="NCBI Taxonomy" id="1009370"/>
    <lineage>
        <taxon>Bacteria</taxon>
        <taxon>Bacillati</taxon>
        <taxon>Bacillota</taxon>
        <taxon>Negativicutes</taxon>
        <taxon>Acetonemataceae</taxon>
        <taxon>Acetonema</taxon>
    </lineage>
</organism>
<dbReference type="GO" id="GO:0008962">
    <property type="term" value="F:phosphatidylglycerophosphatase activity"/>
    <property type="evidence" value="ECO:0007669"/>
    <property type="project" value="InterPro"/>
</dbReference>